<keyword evidence="2" id="KW-1185">Reference proteome</keyword>
<sequence>MFVSCYVTRDVSVFPSLTKLGSRATVKQFSWVDEDRVITVDDSSSPQAVTIQEIVYEVHNSRPVEENRVDSLELVDEIQSPGESTVSYTS</sequence>
<evidence type="ECO:0000313" key="1">
    <source>
        <dbReference type="EMBL" id="MBW0581635.1"/>
    </source>
</evidence>
<comment type="caution">
    <text evidence="1">The sequence shown here is derived from an EMBL/GenBank/DDBJ whole genome shotgun (WGS) entry which is preliminary data.</text>
</comment>
<name>A0A9Q3KM37_9BASI</name>
<dbReference type="EMBL" id="AVOT02110489">
    <property type="protein sequence ID" value="MBW0581635.1"/>
    <property type="molecule type" value="Genomic_DNA"/>
</dbReference>
<dbReference type="Proteomes" id="UP000765509">
    <property type="component" value="Unassembled WGS sequence"/>
</dbReference>
<protein>
    <submittedName>
        <fullName evidence="1">Uncharacterized protein</fullName>
    </submittedName>
</protein>
<evidence type="ECO:0000313" key="2">
    <source>
        <dbReference type="Proteomes" id="UP000765509"/>
    </source>
</evidence>
<reference evidence="1" key="1">
    <citation type="submission" date="2021-03" db="EMBL/GenBank/DDBJ databases">
        <title>Draft genome sequence of rust myrtle Austropuccinia psidii MF-1, a brazilian biotype.</title>
        <authorList>
            <person name="Quecine M.C."/>
            <person name="Pachon D.M.R."/>
            <person name="Bonatelli M.L."/>
            <person name="Correr F.H."/>
            <person name="Franceschini L.M."/>
            <person name="Leite T.F."/>
            <person name="Margarido G.R.A."/>
            <person name="Almeida C.A."/>
            <person name="Ferrarezi J.A."/>
            <person name="Labate C.A."/>
        </authorList>
    </citation>
    <scope>NUCLEOTIDE SEQUENCE</scope>
    <source>
        <strain evidence="1">MF-1</strain>
    </source>
</reference>
<proteinExistence type="predicted"/>
<dbReference type="AlphaFoldDB" id="A0A9Q3KM37"/>
<organism evidence="1 2">
    <name type="scientific">Austropuccinia psidii MF-1</name>
    <dbReference type="NCBI Taxonomy" id="1389203"/>
    <lineage>
        <taxon>Eukaryota</taxon>
        <taxon>Fungi</taxon>
        <taxon>Dikarya</taxon>
        <taxon>Basidiomycota</taxon>
        <taxon>Pucciniomycotina</taxon>
        <taxon>Pucciniomycetes</taxon>
        <taxon>Pucciniales</taxon>
        <taxon>Sphaerophragmiaceae</taxon>
        <taxon>Austropuccinia</taxon>
    </lineage>
</organism>
<accession>A0A9Q3KM37</accession>
<gene>
    <name evidence="1" type="ORF">O181_121350</name>
</gene>